<accession>A0A841HMV5</accession>
<keyword evidence="5 7" id="KW-1133">Transmembrane helix</keyword>
<dbReference type="InterPro" id="IPR051907">
    <property type="entry name" value="DoxX-like_oxidoreductase"/>
</dbReference>
<dbReference type="PANTHER" id="PTHR33452">
    <property type="entry name" value="OXIDOREDUCTASE CATD-RELATED"/>
    <property type="match status" value="1"/>
</dbReference>
<dbReference type="PANTHER" id="PTHR33452:SF1">
    <property type="entry name" value="INNER MEMBRANE PROTEIN YPHA-RELATED"/>
    <property type="match status" value="1"/>
</dbReference>
<comment type="subcellular location">
    <subcellularLocation>
        <location evidence="1">Cell membrane</location>
        <topology evidence="1">Multi-pass membrane protein</topology>
    </subcellularLocation>
</comment>
<sequence length="158" mass="17726">MTIAARMAWINARTQPLERFAPLLALVTRLYVSWVFLKSGWLKLSDWDSTQFLFREEYRVPLLPPDLAAVVGTAGELLFPLLLIFGICGRLSALGLQAVNVLAVVSYSHVLLQEGFEAAIAQHYLWGFMLLVLMVYGPGRWSMDGVVSDHRFATVARE</sequence>
<evidence type="ECO:0000256" key="1">
    <source>
        <dbReference type="ARBA" id="ARBA00004651"/>
    </source>
</evidence>
<evidence type="ECO:0000256" key="4">
    <source>
        <dbReference type="ARBA" id="ARBA00022692"/>
    </source>
</evidence>
<evidence type="ECO:0000256" key="3">
    <source>
        <dbReference type="ARBA" id="ARBA00022475"/>
    </source>
</evidence>
<keyword evidence="6 7" id="KW-0472">Membrane</keyword>
<evidence type="ECO:0000256" key="7">
    <source>
        <dbReference type="SAM" id="Phobius"/>
    </source>
</evidence>
<feature type="transmembrane region" description="Helical" evidence="7">
    <location>
        <begin position="94"/>
        <end position="112"/>
    </location>
</feature>
<keyword evidence="9" id="KW-1185">Reference proteome</keyword>
<dbReference type="Proteomes" id="UP000588068">
    <property type="component" value="Unassembled WGS sequence"/>
</dbReference>
<reference evidence="8 9" key="1">
    <citation type="submission" date="2020-08" db="EMBL/GenBank/DDBJ databases">
        <title>Genomic Encyclopedia of Type Strains, Phase IV (KMG-IV): sequencing the most valuable type-strain genomes for metagenomic binning, comparative biology and taxonomic classification.</title>
        <authorList>
            <person name="Goeker M."/>
        </authorList>
    </citation>
    <scope>NUCLEOTIDE SEQUENCE [LARGE SCALE GENOMIC DNA]</scope>
    <source>
        <strain evidence="8 9">DSM 26723</strain>
    </source>
</reference>
<dbReference type="AlphaFoldDB" id="A0A841HMV5"/>
<evidence type="ECO:0000313" key="9">
    <source>
        <dbReference type="Proteomes" id="UP000588068"/>
    </source>
</evidence>
<comment type="similarity">
    <text evidence="2">Belongs to the DoxX family.</text>
</comment>
<feature type="transmembrane region" description="Helical" evidence="7">
    <location>
        <begin position="67"/>
        <end position="87"/>
    </location>
</feature>
<dbReference type="Pfam" id="PF07681">
    <property type="entry name" value="DoxX"/>
    <property type="match status" value="1"/>
</dbReference>
<gene>
    <name evidence="8" type="ORF">HNQ60_002163</name>
</gene>
<dbReference type="GO" id="GO:0005886">
    <property type="term" value="C:plasma membrane"/>
    <property type="evidence" value="ECO:0007669"/>
    <property type="project" value="UniProtKB-SubCell"/>
</dbReference>
<dbReference type="InterPro" id="IPR032808">
    <property type="entry name" value="DoxX"/>
</dbReference>
<organism evidence="8 9">
    <name type="scientific">Povalibacter uvarum</name>
    <dbReference type="NCBI Taxonomy" id="732238"/>
    <lineage>
        <taxon>Bacteria</taxon>
        <taxon>Pseudomonadati</taxon>
        <taxon>Pseudomonadota</taxon>
        <taxon>Gammaproteobacteria</taxon>
        <taxon>Steroidobacterales</taxon>
        <taxon>Steroidobacteraceae</taxon>
        <taxon>Povalibacter</taxon>
    </lineage>
</organism>
<evidence type="ECO:0000313" key="8">
    <source>
        <dbReference type="EMBL" id="MBB6093285.1"/>
    </source>
</evidence>
<comment type="caution">
    <text evidence="8">The sequence shown here is derived from an EMBL/GenBank/DDBJ whole genome shotgun (WGS) entry which is preliminary data.</text>
</comment>
<dbReference type="EMBL" id="JACHHZ010000002">
    <property type="protein sequence ID" value="MBB6093285.1"/>
    <property type="molecule type" value="Genomic_DNA"/>
</dbReference>
<keyword evidence="3" id="KW-1003">Cell membrane</keyword>
<protein>
    <submittedName>
        <fullName evidence="8">Putative oxidoreductase</fullName>
    </submittedName>
</protein>
<keyword evidence="4 7" id="KW-0812">Transmembrane</keyword>
<evidence type="ECO:0000256" key="6">
    <source>
        <dbReference type="ARBA" id="ARBA00023136"/>
    </source>
</evidence>
<evidence type="ECO:0000256" key="2">
    <source>
        <dbReference type="ARBA" id="ARBA00006679"/>
    </source>
</evidence>
<evidence type="ECO:0000256" key="5">
    <source>
        <dbReference type="ARBA" id="ARBA00022989"/>
    </source>
</evidence>
<proteinExistence type="inferred from homology"/>
<feature type="transmembrane region" description="Helical" evidence="7">
    <location>
        <begin position="118"/>
        <end position="136"/>
    </location>
</feature>
<name>A0A841HMV5_9GAMM</name>
<dbReference type="RefSeq" id="WP_184331474.1">
    <property type="nucleotide sequence ID" value="NZ_JACHHZ010000002.1"/>
</dbReference>
<feature type="transmembrane region" description="Helical" evidence="7">
    <location>
        <begin position="20"/>
        <end position="37"/>
    </location>
</feature>